<dbReference type="OrthoDB" id="2401875at2759"/>
<comment type="caution">
    <text evidence="1">The sequence shown here is derived from an EMBL/GenBank/DDBJ whole genome shotgun (WGS) entry which is preliminary data.</text>
</comment>
<sequence length="66" mass="7564">MQWSQTDFRGRLCAGGCAHAVKKAEVRMAMGNASSEVARADEDAVCMRIEENDKETHWWHNKKKKK</sequence>
<reference evidence="1 2" key="1">
    <citation type="submission" date="2016-07" db="EMBL/GenBank/DDBJ databases">
        <title>Pervasive Adenine N6-methylation of Active Genes in Fungi.</title>
        <authorList>
            <consortium name="DOE Joint Genome Institute"/>
            <person name="Mondo S.J."/>
            <person name="Dannebaum R.O."/>
            <person name="Kuo R.C."/>
            <person name="Labutti K."/>
            <person name="Haridas S."/>
            <person name="Kuo A."/>
            <person name="Salamov A."/>
            <person name="Ahrendt S.R."/>
            <person name="Lipzen A."/>
            <person name="Sullivan W."/>
            <person name="Andreopoulos W.B."/>
            <person name="Clum A."/>
            <person name="Lindquist E."/>
            <person name="Daum C."/>
            <person name="Ramamoorthy G.K."/>
            <person name="Gryganskyi A."/>
            <person name="Culley D."/>
            <person name="Magnuson J.K."/>
            <person name="James T.Y."/>
            <person name="O'Malley M.A."/>
            <person name="Stajich J.E."/>
            <person name="Spatafora J.W."/>
            <person name="Visel A."/>
            <person name="Grigoriev I.V."/>
        </authorList>
    </citation>
    <scope>NUCLEOTIDE SEQUENCE [LARGE SCALE GENOMIC DNA]</scope>
    <source>
        <strain evidence="1 2">PL171</strain>
    </source>
</reference>
<dbReference type="Proteomes" id="UP000193411">
    <property type="component" value="Unassembled WGS sequence"/>
</dbReference>
<name>A0A1Y2H9E8_9FUNG</name>
<evidence type="ECO:0000313" key="2">
    <source>
        <dbReference type="Proteomes" id="UP000193411"/>
    </source>
</evidence>
<dbReference type="EMBL" id="MCFL01000089">
    <property type="protein sequence ID" value="ORZ30323.1"/>
    <property type="molecule type" value="Genomic_DNA"/>
</dbReference>
<gene>
    <name evidence="1" type="ORF">BCR44DRAFT_326735</name>
</gene>
<evidence type="ECO:0000313" key="1">
    <source>
        <dbReference type="EMBL" id="ORZ30323.1"/>
    </source>
</evidence>
<proteinExistence type="predicted"/>
<accession>A0A1Y2H9E8</accession>
<dbReference type="AlphaFoldDB" id="A0A1Y2H9E8"/>
<keyword evidence="2" id="KW-1185">Reference proteome</keyword>
<organism evidence="1 2">
    <name type="scientific">Catenaria anguillulae PL171</name>
    <dbReference type="NCBI Taxonomy" id="765915"/>
    <lineage>
        <taxon>Eukaryota</taxon>
        <taxon>Fungi</taxon>
        <taxon>Fungi incertae sedis</taxon>
        <taxon>Blastocladiomycota</taxon>
        <taxon>Blastocladiomycetes</taxon>
        <taxon>Blastocladiales</taxon>
        <taxon>Catenariaceae</taxon>
        <taxon>Catenaria</taxon>
    </lineage>
</organism>
<protein>
    <submittedName>
        <fullName evidence="1">Uncharacterized protein</fullName>
    </submittedName>
</protein>